<evidence type="ECO:0000259" key="20">
    <source>
        <dbReference type="PROSITE" id="PS51383"/>
    </source>
</evidence>
<dbReference type="HAMAP" id="MF_01966">
    <property type="entry name" value="NADHX_epimerase"/>
    <property type="match status" value="1"/>
</dbReference>
<dbReference type="NCBIfam" id="TIGR00196">
    <property type="entry name" value="yjeF_cterm"/>
    <property type="match status" value="1"/>
</dbReference>
<keyword evidence="9 18" id="KW-0630">Potassium</keyword>
<feature type="binding site" evidence="17">
    <location>
        <position position="439"/>
    </location>
    <ligand>
        <name>(6S)-NADPHX</name>
        <dbReference type="ChEBI" id="CHEBI:64076"/>
    </ligand>
</feature>
<dbReference type="Pfam" id="PF01256">
    <property type="entry name" value="Carb_kinase"/>
    <property type="match status" value="1"/>
</dbReference>
<evidence type="ECO:0000256" key="12">
    <source>
        <dbReference type="ARBA" id="ARBA00023239"/>
    </source>
</evidence>
<feature type="binding site" evidence="18">
    <location>
        <position position="168"/>
    </location>
    <ligand>
        <name>K(+)</name>
        <dbReference type="ChEBI" id="CHEBI:29103"/>
    </ligand>
</feature>
<evidence type="ECO:0000313" key="24">
    <source>
        <dbReference type="Proteomes" id="UP000195729"/>
    </source>
</evidence>
<dbReference type="PANTHER" id="PTHR12592">
    <property type="entry name" value="ATP-DEPENDENT (S)-NAD(P)H-HYDRATE DEHYDRATASE FAMILY MEMBER"/>
    <property type="match status" value="1"/>
</dbReference>
<dbReference type="InterPro" id="IPR029056">
    <property type="entry name" value="Ribokinase-like"/>
</dbReference>
<dbReference type="CDD" id="cd01171">
    <property type="entry name" value="YXKO-related"/>
    <property type="match status" value="1"/>
</dbReference>
<comment type="catalytic activity">
    <reaction evidence="15 17 19">
        <text>(6S)-NADHX + ADP = AMP + phosphate + NADH + H(+)</text>
        <dbReference type="Rhea" id="RHEA:32223"/>
        <dbReference type="ChEBI" id="CHEBI:15378"/>
        <dbReference type="ChEBI" id="CHEBI:43474"/>
        <dbReference type="ChEBI" id="CHEBI:57945"/>
        <dbReference type="ChEBI" id="CHEBI:64074"/>
        <dbReference type="ChEBI" id="CHEBI:456215"/>
        <dbReference type="ChEBI" id="CHEBI:456216"/>
        <dbReference type="EC" id="4.2.1.136"/>
    </reaction>
</comment>
<feature type="binding site" evidence="18">
    <location>
        <begin position="69"/>
        <end position="73"/>
    </location>
    <ligand>
        <name>(6S)-NADPHX</name>
        <dbReference type="ChEBI" id="CHEBI:64076"/>
    </ligand>
</feature>
<keyword evidence="10 17" id="KW-0520">NAD</keyword>
<evidence type="ECO:0000313" key="23">
    <source>
        <dbReference type="EMBL" id="ARU99362.1"/>
    </source>
</evidence>
<evidence type="ECO:0000256" key="14">
    <source>
        <dbReference type="ARBA" id="ARBA00025153"/>
    </source>
</evidence>
<dbReference type="FunFam" id="3.40.50.10260:FF:000003">
    <property type="entry name" value="Multifunctional fusion protein"/>
    <property type="match status" value="1"/>
</dbReference>
<evidence type="ECO:0000256" key="16">
    <source>
        <dbReference type="ARBA" id="ARBA00049209"/>
    </source>
</evidence>
<feature type="binding site" evidence="17">
    <location>
        <position position="266"/>
    </location>
    <ligand>
        <name>(6S)-NADPHX</name>
        <dbReference type="ChEBI" id="CHEBI:64076"/>
    </ligand>
</feature>
<dbReference type="GO" id="GO:0052856">
    <property type="term" value="F:NAD(P)HX epimerase activity"/>
    <property type="evidence" value="ECO:0007669"/>
    <property type="project" value="UniProtKB-UniRule"/>
</dbReference>
<evidence type="ECO:0000313" key="22">
    <source>
        <dbReference type="EMBL" id="ARU95321.1"/>
    </source>
</evidence>
<evidence type="ECO:0000256" key="4">
    <source>
        <dbReference type="ARBA" id="ARBA00009524"/>
    </source>
</evidence>
<keyword evidence="5 18" id="KW-0479">Metal-binding</keyword>
<evidence type="ECO:0000256" key="5">
    <source>
        <dbReference type="ARBA" id="ARBA00022723"/>
    </source>
</evidence>
<evidence type="ECO:0000256" key="10">
    <source>
        <dbReference type="ARBA" id="ARBA00023027"/>
    </source>
</evidence>
<dbReference type="GO" id="GO:0046872">
    <property type="term" value="F:metal ion binding"/>
    <property type="evidence" value="ECO:0007669"/>
    <property type="project" value="UniProtKB-UniRule"/>
</dbReference>
<evidence type="ECO:0000256" key="18">
    <source>
        <dbReference type="HAMAP-Rule" id="MF_01966"/>
    </source>
</evidence>
<evidence type="ECO:0000256" key="9">
    <source>
        <dbReference type="ARBA" id="ARBA00022958"/>
    </source>
</evidence>
<dbReference type="InterPro" id="IPR004443">
    <property type="entry name" value="YjeF_N_dom"/>
</dbReference>
<keyword evidence="13" id="KW-0511">Multifunctional enzyme</keyword>
<dbReference type="Pfam" id="PF03853">
    <property type="entry name" value="YjeF_N"/>
    <property type="match status" value="1"/>
</dbReference>
<dbReference type="EMBL" id="CP015579">
    <property type="protein sequence ID" value="ARU95321.1"/>
    <property type="molecule type" value="Genomic_DNA"/>
</dbReference>
<dbReference type="InterPro" id="IPR030677">
    <property type="entry name" value="Nnr"/>
</dbReference>
<feature type="binding site" evidence="18">
    <location>
        <position position="70"/>
    </location>
    <ligand>
        <name>K(+)</name>
        <dbReference type="ChEBI" id="CHEBI:29103"/>
    </ligand>
</feature>
<reference evidence="24 25" key="1">
    <citation type="submission" date="2016-05" db="EMBL/GenBank/DDBJ databases">
        <title>Complete genome sequence of two 2,5-diketo-D-glunonic acid producing strain Tatumella citrea.</title>
        <authorList>
            <person name="Duan C."/>
            <person name="Yang J."/>
            <person name="Yang S."/>
        </authorList>
    </citation>
    <scope>NUCLEOTIDE SEQUENCE [LARGE SCALE GENOMIC DNA]</scope>
    <source>
        <strain evidence="23 24">ATCC 39140</strain>
        <strain evidence="22 25">DSM 13699</strain>
    </source>
</reference>
<dbReference type="HAMAP" id="MF_01965">
    <property type="entry name" value="NADHX_dehydratase"/>
    <property type="match status" value="1"/>
</dbReference>
<dbReference type="GO" id="GO:0052855">
    <property type="term" value="F:ADP-dependent NAD(P)H-hydrate dehydratase activity"/>
    <property type="evidence" value="ECO:0007669"/>
    <property type="project" value="UniProtKB-UniRule"/>
</dbReference>
<keyword evidence="11 18" id="KW-0413">Isomerase</keyword>
<dbReference type="InterPro" id="IPR000631">
    <property type="entry name" value="CARKD"/>
</dbReference>
<evidence type="ECO:0000313" key="25">
    <source>
        <dbReference type="Proteomes" id="UP000195814"/>
    </source>
</evidence>
<proteinExistence type="inferred from homology"/>
<comment type="catalytic activity">
    <reaction evidence="16 17 19">
        <text>(6S)-NADPHX + ADP = AMP + phosphate + NADPH + H(+)</text>
        <dbReference type="Rhea" id="RHEA:32235"/>
        <dbReference type="ChEBI" id="CHEBI:15378"/>
        <dbReference type="ChEBI" id="CHEBI:43474"/>
        <dbReference type="ChEBI" id="CHEBI:57783"/>
        <dbReference type="ChEBI" id="CHEBI:64076"/>
        <dbReference type="ChEBI" id="CHEBI:456215"/>
        <dbReference type="ChEBI" id="CHEBI:456216"/>
        <dbReference type="EC" id="4.2.1.136"/>
    </reaction>
</comment>
<keyword evidence="6 17" id="KW-0547">Nucleotide-binding</keyword>
<evidence type="ECO:0000256" key="2">
    <source>
        <dbReference type="ARBA" id="ARBA00000909"/>
    </source>
</evidence>
<feature type="binding site" evidence="17">
    <location>
        <position position="438"/>
    </location>
    <ligand>
        <name>AMP</name>
        <dbReference type="ChEBI" id="CHEBI:456215"/>
    </ligand>
</feature>
<comment type="catalytic activity">
    <reaction evidence="1 18 19">
        <text>(6R)-NADHX = (6S)-NADHX</text>
        <dbReference type="Rhea" id="RHEA:32215"/>
        <dbReference type="ChEBI" id="CHEBI:64074"/>
        <dbReference type="ChEBI" id="CHEBI:64075"/>
        <dbReference type="EC" id="5.1.99.6"/>
    </reaction>
</comment>
<dbReference type="GO" id="GO:0005524">
    <property type="term" value="F:ATP binding"/>
    <property type="evidence" value="ECO:0007669"/>
    <property type="project" value="UniProtKB-UniRule"/>
</dbReference>
<keyword evidence="24" id="KW-1185">Reference proteome</keyword>
<evidence type="ECO:0000259" key="21">
    <source>
        <dbReference type="PROSITE" id="PS51385"/>
    </source>
</evidence>
<dbReference type="Proteomes" id="UP000195729">
    <property type="component" value="Chromosome"/>
</dbReference>
<evidence type="ECO:0000256" key="11">
    <source>
        <dbReference type="ARBA" id="ARBA00023235"/>
    </source>
</evidence>
<evidence type="ECO:0000256" key="6">
    <source>
        <dbReference type="ARBA" id="ARBA00022741"/>
    </source>
</evidence>
<comment type="function">
    <text evidence="14 19">Bifunctional enzyme that catalyzes the epimerization of the S- and R-forms of NAD(P)HX and the dehydration of the S-form of NAD(P)HX at the expense of ADP, which is converted to AMP. This allows the repair of both epimers of NAD(P)HX, a damaged form of NAD(P)H that is a result of enzymatic or heat-dependent hydration.</text>
</comment>
<comment type="similarity">
    <text evidence="4 19">In the C-terminal section; belongs to the NnrD/CARKD family.</text>
</comment>
<dbReference type="RefSeq" id="WP_087489677.1">
    <property type="nucleotide sequence ID" value="NZ_CP015579.1"/>
</dbReference>
<feature type="binding site" evidence="17">
    <location>
        <begin position="409"/>
        <end position="413"/>
    </location>
    <ligand>
        <name>AMP</name>
        <dbReference type="ChEBI" id="CHEBI:456215"/>
    </ligand>
</feature>
<dbReference type="PROSITE" id="PS01050">
    <property type="entry name" value="YJEF_C_2"/>
    <property type="match status" value="1"/>
</dbReference>
<dbReference type="Gene3D" id="3.40.1190.20">
    <property type="match status" value="1"/>
</dbReference>
<feature type="binding site" evidence="18">
    <location>
        <begin position="136"/>
        <end position="142"/>
    </location>
    <ligand>
        <name>(6S)-NADPHX</name>
        <dbReference type="ChEBI" id="CHEBI:64076"/>
    </ligand>
</feature>
<comment type="function">
    <text evidence="17">Catalyzes the dehydration of the S-form of NAD(P)HX at the expense of ADP, which is converted to AMP. Together with NAD(P)HX epimerase, which catalyzes the epimerization of the S- and R-forms, the enzyme allows the repair of both epimers of NAD(P)HX, a damaged form of NAD(P)H that is a result of enzymatic or heat-dependent hydration.</text>
</comment>
<feature type="binding site" evidence="18">
    <location>
        <position position="147"/>
    </location>
    <ligand>
        <name>(6S)-NADPHX</name>
        <dbReference type="ChEBI" id="CHEBI:64076"/>
    </ligand>
</feature>
<comment type="similarity">
    <text evidence="3 19">In the N-terminal section; belongs to the NnrE/AIBP family.</text>
</comment>
<feature type="binding site" evidence="17">
    <location>
        <position position="372"/>
    </location>
    <ligand>
        <name>(6S)-NADPHX</name>
        <dbReference type="ChEBI" id="CHEBI:64076"/>
    </ligand>
</feature>
<dbReference type="SUPFAM" id="SSF64153">
    <property type="entry name" value="YjeF N-terminal domain-like"/>
    <property type="match status" value="1"/>
</dbReference>
<dbReference type="EMBL" id="CP015581">
    <property type="protein sequence ID" value="ARU99362.1"/>
    <property type="molecule type" value="Genomic_DNA"/>
</dbReference>
<feature type="binding site" evidence="17">
    <location>
        <position position="326"/>
    </location>
    <ligand>
        <name>(6S)-NADPHX</name>
        <dbReference type="ChEBI" id="CHEBI:64076"/>
    </ligand>
</feature>
<comment type="subunit">
    <text evidence="17">Homotetramer.</text>
</comment>
<comment type="function">
    <text evidence="18">Catalyzes the epimerization of the S- and R-forms of NAD(P)HX, a damaged form of NAD(P)H that is a result of enzymatic or heat-dependent hydration. This is a prerequisite for the S-specific NAD(P)H-hydrate dehydratase to allow the repair of both epimers of NAD(P)HX.</text>
</comment>
<dbReference type="GO" id="GO:0110051">
    <property type="term" value="P:metabolite repair"/>
    <property type="evidence" value="ECO:0007669"/>
    <property type="project" value="TreeGrafter"/>
</dbReference>
<dbReference type="EC" id="5.1.99.6" evidence="19"/>
<dbReference type="NCBIfam" id="NF007856">
    <property type="entry name" value="PRK10565.1"/>
    <property type="match status" value="1"/>
</dbReference>
<comment type="similarity">
    <text evidence="17">Belongs to the NnrD/CARKD family.</text>
</comment>
<evidence type="ECO:0000256" key="3">
    <source>
        <dbReference type="ARBA" id="ARBA00006001"/>
    </source>
</evidence>
<name>A0A1Y0LB73_TATCI</name>
<dbReference type="PROSITE" id="PS51383">
    <property type="entry name" value="YJEF_C_3"/>
    <property type="match status" value="1"/>
</dbReference>
<dbReference type="SUPFAM" id="SSF53613">
    <property type="entry name" value="Ribokinase-like"/>
    <property type="match status" value="1"/>
</dbReference>
<feature type="domain" description="YjeF N-terminal" evidence="21">
    <location>
        <begin position="21"/>
        <end position="222"/>
    </location>
</feature>
<accession>A0A1Y0LB73</accession>
<organism evidence="22 25">
    <name type="scientific">Tatumella citrea</name>
    <name type="common">Pantoea citrea</name>
    <dbReference type="NCBI Taxonomy" id="53336"/>
    <lineage>
        <taxon>Bacteria</taxon>
        <taxon>Pseudomonadati</taxon>
        <taxon>Pseudomonadota</taxon>
        <taxon>Gammaproteobacteria</taxon>
        <taxon>Enterobacterales</taxon>
        <taxon>Erwiniaceae</taxon>
        <taxon>Tatumella</taxon>
    </lineage>
</organism>
<gene>
    <name evidence="17" type="primary">nnrD</name>
    <name evidence="18" type="synonym">nnrE</name>
    <name evidence="22" type="ORF">A7K98_17185</name>
    <name evidence="23" type="ORF">A7K99_17170</name>
</gene>
<evidence type="ECO:0000256" key="13">
    <source>
        <dbReference type="ARBA" id="ARBA00023268"/>
    </source>
</evidence>
<evidence type="ECO:0000256" key="19">
    <source>
        <dbReference type="PIRNR" id="PIRNR017184"/>
    </source>
</evidence>
<comment type="cofactor">
    <cofactor evidence="18 19">
        <name>K(+)</name>
        <dbReference type="ChEBI" id="CHEBI:29103"/>
    </cofactor>
    <text evidence="18 19">Binds 1 potassium ion per subunit.</text>
</comment>
<evidence type="ECO:0000256" key="17">
    <source>
        <dbReference type="HAMAP-Rule" id="MF_01965"/>
    </source>
</evidence>
<dbReference type="KEGG" id="tci:A7K98_17185"/>
<sequence length="498" mass="52644">MSANNFSLSSLSGAVWPASQFPSLEQQLCSICGISTRTLMERAGHAAFQHICRLWPQAEHWRILCGSGNNGGDGYVVARLAKEAGFRVTVIACDAARLPAEALQAREQWLACGGECLPADSDWIGEEHLIVDALLGIGLNRAPEDPYRQLIEKAEERSVPIIALDIPSGVMADSGTVPGVAIKADVTLTFIALKAGLLTGKARDYCGTILLDPLGPELAGNYADPPVWRKDVSHLAGWLPARKATAHKGDHGKLVLIGGDDGTGGAIRLAGEAALRSGAGLVRVLTHPDNVNALVTARPELMAAAMSEQWLEESLEWADTVMIGPGLGQQAWGKWVFNQVKKSKKQTLWDADALNLLAISPDTRQNRILTPHPGEAARLLGTSVQKVENDRLLAARQLVQRYGGVVVLKGAGTVISSSTGETVIADVGNPGMATGGMGDVLSGVITALAGQKLSLYDAACAGVVAHGGAADWVAREHGMRGMLASDLFEPLRRLVNPE</sequence>
<feature type="domain" description="YjeF C-terminal" evidence="20">
    <location>
        <begin position="231"/>
        <end position="498"/>
    </location>
</feature>
<feature type="binding site" evidence="18">
    <location>
        <position position="165"/>
    </location>
    <ligand>
        <name>(6S)-NADPHX</name>
        <dbReference type="ChEBI" id="CHEBI:64076"/>
    </ligand>
</feature>
<evidence type="ECO:0000256" key="1">
    <source>
        <dbReference type="ARBA" id="ARBA00000013"/>
    </source>
</evidence>
<dbReference type="FunFam" id="3.40.1190.20:FF:000017">
    <property type="entry name" value="Multifunctional fusion protein"/>
    <property type="match status" value="1"/>
</dbReference>
<evidence type="ECO:0000256" key="15">
    <source>
        <dbReference type="ARBA" id="ARBA00048238"/>
    </source>
</evidence>
<dbReference type="PROSITE" id="PS51385">
    <property type="entry name" value="YJEF_N"/>
    <property type="match status" value="1"/>
</dbReference>
<dbReference type="InterPro" id="IPR036652">
    <property type="entry name" value="YjeF_N_dom_sf"/>
</dbReference>
<dbReference type="Proteomes" id="UP000195814">
    <property type="component" value="Chromosome"/>
</dbReference>
<dbReference type="InterPro" id="IPR017953">
    <property type="entry name" value="Carbohydrate_kinase_pred_CS"/>
</dbReference>
<dbReference type="GO" id="GO:0046496">
    <property type="term" value="P:nicotinamide nucleotide metabolic process"/>
    <property type="evidence" value="ECO:0007669"/>
    <property type="project" value="UniProtKB-UniRule"/>
</dbReference>
<dbReference type="NCBIfam" id="TIGR00197">
    <property type="entry name" value="yjeF_nterm"/>
    <property type="match status" value="1"/>
</dbReference>
<dbReference type="Gene3D" id="3.40.50.10260">
    <property type="entry name" value="YjeF N-terminal domain"/>
    <property type="match status" value="1"/>
</dbReference>
<dbReference type="AlphaFoldDB" id="A0A1Y0LB73"/>
<comment type="similarity">
    <text evidence="18">Belongs to the NnrE/AIBP family.</text>
</comment>
<keyword evidence="7 17" id="KW-0067">ATP-binding</keyword>
<keyword evidence="12 17" id="KW-0456">Lyase</keyword>
<dbReference type="PIRSF" id="PIRSF017184">
    <property type="entry name" value="Nnr"/>
    <property type="match status" value="1"/>
</dbReference>
<comment type="catalytic activity">
    <reaction evidence="2 18 19">
        <text>(6R)-NADPHX = (6S)-NADPHX</text>
        <dbReference type="Rhea" id="RHEA:32227"/>
        <dbReference type="ChEBI" id="CHEBI:64076"/>
        <dbReference type="ChEBI" id="CHEBI:64077"/>
        <dbReference type="EC" id="5.1.99.6"/>
    </reaction>
</comment>
<keyword evidence="8 17" id="KW-0521">NADP</keyword>
<protein>
    <recommendedName>
        <fullName evidence="19">Bifunctional NAD(P)H-hydrate repair enzyme</fullName>
    </recommendedName>
    <alternativeName>
        <fullName evidence="19">Nicotinamide nucleotide repair protein</fullName>
    </alternativeName>
    <domain>
        <recommendedName>
            <fullName evidence="19">ADP-dependent (S)-NAD(P)H-hydrate dehydratase</fullName>
            <ecNumber evidence="19">4.2.1.136</ecNumber>
        </recommendedName>
        <alternativeName>
            <fullName evidence="19">ADP-dependent NAD(P)HX dehydratase</fullName>
        </alternativeName>
    </domain>
    <domain>
        <recommendedName>
            <fullName evidence="19">NAD(P)H-hydrate epimerase</fullName>
            <ecNumber evidence="19">5.1.99.6</ecNumber>
        </recommendedName>
    </domain>
</protein>
<dbReference type="EC" id="4.2.1.136" evidence="19"/>
<comment type="cofactor">
    <cofactor evidence="17">
        <name>Mg(2+)</name>
        <dbReference type="ChEBI" id="CHEBI:18420"/>
    </cofactor>
</comment>
<dbReference type="PANTHER" id="PTHR12592:SF0">
    <property type="entry name" value="ATP-DEPENDENT (S)-NAD(P)H-HYDRATE DEHYDRATASE"/>
    <property type="match status" value="1"/>
</dbReference>
<evidence type="ECO:0000256" key="8">
    <source>
        <dbReference type="ARBA" id="ARBA00022857"/>
    </source>
</evidence>
<dbReference type="OrthoDB" id="9806925at2"/>
<feature type="binding site" evidence="18">
    <location>
        <position position="132"/>
    </location>
    <ligand>
        <name>K(+)</name>
        <dbReference type="ChEBI" id="CHEBI:29103"/>
    </ligand>
</feature>
<evidence type="ECO:0000256" key="7">
    <source>
        <dbReference type="ARBA" id="ARBA00022840"/>
    </source>
</evidence>